<keyword evidence="2" id="KW-1003">Cell membrane</keyword>
<feature type="transmembrane region" description="Helical" evidence="6">
    <location>
        <begin position="37"/>
        <end position="57"/>
    </location>
</feature>
<evidence type="ECO:0000256" key="1">
    <source>
        <dbReference type="ARBA" id="ARBA00004651"/>
    </source>
</evidence>
<evidence type="ECO:0000256" key="6">
    <source>
        <dbReference type="SAM" id="Phobius"/>
    </source>
</evidence>
<feature type="transmembrane region" description="Helical" evidence="6">
    <location>
        <begin position="267"/>
        <end position="289"/>
    </location>
</feature>
<feature type="transmembrane region" description="Helical" evidence="6">
    <location>
        <begin position="99"/>
        <end position="117"/>
    </location>
</feature>
<dbReference type="InterPro" id="IPR051258">
    <property type="entry name" value="Diverse_Substrate_Transporter"/>
</dbReference>
<dbReference type="Proteomes" id="UP001221217">
    <property type="component" value="Unassembled WGS sequence"/>
</dbReference>
<evidence type="ECO:0000313" key="8">
    <source>
        <dbReference type="EMBL" id="MDC7227385.1"/>
    </source>
</evidence>
<sequence length="296" mass="32542">MKKLNIPQSTKAEGVLAFTALLWGMTFIVTKRGLGDASPLIFLSLRFSTAFIIYFIMTGKHFRGLSAKTIKRSILLSVFFFSGYALQTVGLKYTTVAKSALFTYMFVVFVPPLQFFFTGKKPRLLNVAALAVVFTGMLIFTAPGNSSLNIGDWLNLGGAIGYAFFIIFLDRYTGQEDPVVLTGMQFLVSAIIAALMSIFLEQTYVIPTLNLTVSILYLAIPGSVIAIFLMNRFQGMTTPVKACIIYALEPVFTIMFGWLILREALTGSEFFGAALILGGVIFSELIGAIRSRKKIS</sequence>
<keyword evidence="4 6" id="KW-1133">Transmembrane helix</keyword>
<evidence type="ECO:0000259" key="7">
    <source>
        <dbReference type="Pfam" id="PF00892"/>
    </source>
</evidence>
<feature type="transmembrane region" description="Helical" evidence="6">
    <location>
        <begin position="211"/>
        <end position="230"/>
    </location>
</feature>
<name>A0AAJ1IHK9_9SPIO</name>
<feature type="transmembrane region" description="Helical" evidence="6">
    <location>
        <begin position="242"/>
        <end position="261"/>
    </location>
</feature>
<dbReference type="Pfam" id="PF00892">
    <property type="entry name" value="EamA"/>
    <property type="match status" value="2"/>
</dbReference>
<gene>
    <name evidence="8" type="ORF">PQJ61_11540</name>
</gene>
<dbReference type="InterPro" id="IPR037185">
    <property type="entry name" value="EmrE-like"/>
</dbReference>
<dbReference type="PANTHER" id="PTHR42920:SF5">
    <property type="entry name" value="EAMA DOMAIN-CONTAINING PROTEIN"/>
    <property type="match status" value="1"/>
</dbReference>
<dbReference type="GO" id="GO:0005886">
    <property type="term" value="C:plasma membrane"/>
    <property type="evidence" value="ECO:0007669"/>
    <property type="project" value="UniProtKB-SubCell"/>
</dbReference>
<evidence type="ECO:0000256" key="2">
    <source>
        <dbReference type="ARBA" id="ARBA00022475"/>
    </source>
</evidence>
<keyword evidence="3 6" id="KW-0812">Transmembrane</keyword>
<comment type="caution">
    <text evidence="8">The sequence shown here is derived from an EMBL/GenBank/DDBJ whole genome shotgun (WGS) entry which is preliminary data.</text>
</comment>
<feature type="transmembrane region" description="Helical" evidence="6">
    <location>
        <begin position="124"/>
        <end position="141"/>
    </location>
</feature>
<proteinExistence type="predicted"/>
<evidence type="ECO:0000256" key="4">
    <source>
        <dbReference type="ARBA" id="ARBA00022989"/>
    </source>
</evidence>
<feature type="transmembrane region" description="Helical" evidence="6">
    <location>
        <begin position="69"/>
        <end position="87"/>
    </location>
</feature>
<dbReference type="InterPro" id="IPR000620">
    <property type="entry name" value="EamA_dom"/>
</dbReference>
<evidence type="ECO:0000256" key="5">
    <source>
        <dbReference type="ARBA" id="ARBA00023136"/>
    </source>
</evidence>
<reference evidence="8 9" key="1">
    <citation type="submission" date="2022-12" db="EMBL/GenBank/DDBJ databases">
        <title>Metagenome assembled genome from gulf of manar.</title>
        <authorList>
            <person name="Kohli P."/>
            <person name="Pk S."/>
            <person name="Venkata Ramana C."/>
            <person name="Sasikala C."/>
        </authorList>
    </citation>
    <scope>NUCLEOTIDE SEQUENCE [LARGE SCALE GENOMIC DNA]</scope>
    <source>
        <strain evidence="8">JB008</strain>
    </source>
</reference>
<evidence type="ECO:0000313" key="9">
    <source>
        <dbReference type="Proteomes" id="UP001221217"/>
    </source>
</evidence>
<feature type="transmembrane region" description="Helical" evidence="6">
    <location>
        <begin position="12"/>
        <end position="31"/>
    </location>
</feature>
<accession>A0AAJ1IHK9</accession>
<feature type="transmembrane region" description="Helical" evidence="6">
    <location>
        <begin position="153"/>
        <end position="172"/>
    </location>
</feature>
<dbReference type="PANTHER" id="PTHR42920">
    <property type="entry name" value="OS03G0707200 PROTEIN-RELATED"/>
    <property type="match status" value="1"/>
</dbReference>
<feature type="domain" description="EamA" evidence="7">
    <location>
        <begin position="150"/>
        <end position="282"/>
    </location>
</feature>
<evidence type="ECO:0000256" key="3">
    <source>
        <dbReference type="ARBA" id="ARBA00022692"/>
    </source>
</evidence>
<protein>
    <submittedName>
        <fullName evidence="8">DMT family transporter</fullName>
    </submittedName>
</protein>
<dbReference type="AlphaFoldDB" id="A0AAJ1IHK9"/>
<feature type="domain" description="EamA" evidence="7">
    <location>
        <begin position="16"/>
        <end position="140"/>
    </location>
</feature>
<dbReference type="SUPFAM" id="SSF103481">
    <property type="entry name" value="Multidrug resistance efflux transporter EmrE"/>
    <property type="match status" value="2"/>
</dbReference>
<keyword evidence="5 6" id="KW-0472">Membrane</keyword>
<feature type="transmembrane region" description="Helical" evidence="6">
    <location>
        <begin position="179"/>
        <end position="199"/>
    </location>
</feature>
<dbReference type="EMBL" id="JAQQAL010000024">
    <property type="protein sequence ID" value="MDC7227385.1"/>
    <property type="molecule type" value="Genomic_DNA"/>
</dbReference>
<organism evidence="8 9">
    <name type="scientific">Candidatus Thalassospirochaeta sargassi</name>
    <dbReference type="NCBI Taxonomy" id="3119039"/>
    <lineage>
        <taxon>Bacteria</taxon>
        <taxon>Pseudomonadati</taxon>
        <taxon>Spirochaetota</taxon>
        <taxon>Spirochaetia</taxon>
        <taxon>Spirochaetales</taxon>
        <taxon>Spirochaetaceae</taxon>
        <taxon>Candidatus Thalassospirochaeta</taxon>
    </lineage>
</organism>
<comment type="subcellular location">
    <subcellularLocation>
        <location evidence="1">Cell membrane</location>
        <topology evidence="1">Multi-pass membrane protein</topology>
    </subcellularLocation>
</comment>